<dbReference type="OrthoDB" id="2326005at2"/>
<dbReference type="AlphaFoldDB" id="A0A6C2CBP7"/>
<organism evidence="1 2">
    <name type="scientific">Weissella muntiaci</name>
    <dbReference type="NCBI Taxonomy" id="2508881"/>
    <lineage>
        <taxon>Bacteria</taxon>
        <taxon>Bacillati</taxon>
        <taxon>Bacillota</taxon>
        <taxon>Bacilli</taxon>
        <taxon>Lactobacillales</taxon>
        <taxon>Lactobacillaceae</taxon>
        <taxon>Weissella</taxon>
    </lineage>
</organism>
<keyword evidence="2" id="KW-1185">Reference proteome</keyword>
<dbReference type="Proteomes" id="UP000371977">
    <property type="component" value="Unassembled WGS sequence"/>
</dbReference>
<protein>
    <submittedName>
        <fullName evidence="1">Uncharacterized protein</fullName>
    </submittedName>
</protein>
<comment type="caution">
    <text evidence="1">The sequence shown here is derived from an EMBL/GenBank/DDBJ whole genome shotgun (WGS) entry which is preliminary data.</text>
</comment>
<evidence type="ECO:0000313" key="2">
    <source>
        <dbReference type="Proteomes" id="UP000371977"/>
    </source>
</evidence>
<proteinExistence type="predicted"/>
<reference evidence="1 2" key="1">
    <citation type="submission" date="2019-01" db="EMBL/GenBank/DDBJ databases">
        <title>Weissella sp. nov., a novel lactic acid bacterium isolated from animal feces.</title>
        <authorList>
            <person name="Wang L.-T."/>
        </authorList>
    </citation>
    <scope>NUCLEOTIDE SEQUENCE [LARGE SCALE GENOMIC DNA]</scope>
    <source>
        <strain evidence="1 2">8H-2</strain>
    </source>
</reference>
<name>A0A6C2CBP7_9LACO</name>
<dbReference type="RefSeq" id="WP_148621809.1">
    <property type="nucleotide sequence ID" value="NZ_SDGZ01000004.1"/>
</dbReference>
<gene>
    <name evidence="1" type="ORF">ESZ50_01395</name>
</gene>
<evidence type="ECO:0000313" key="1">
    <source>
        <dbReference type="EMBL" id="TYC50899.1"/>
    </source>
</evidence>
<sequence length="232" mass="25614">MTETIKDVRFDGTRFFVEDENGNRKQVFPQTILEQIIGLDSLRSVRGYPGPPGKVGKSAFETAKESGFPGTEDEFDQLLANIQINESTKRKAPTSWSLDRTTTPWTIRLDNGSTLQLNDYGQVASVFGLGSSPNLESATVTPVPIISNIIKAARGTLSIDLFKKTSGSNFNYYSPNYTINNPVQDVSIYDFTVATFGVTGDTYNRQWVLIKMLYELGIFSPADVESLGATKK</sequence>
<dbReference type="EMBL" id="SDGZ01000004">
    <property type="protein sequence ID" value="TYC50899.1"/>
    <property type="molecule type" value="Genomic_DNA"/>
</dbReference>
<accession>A0A6C2CBP7</accession>